<keyword evidence="2" id="KW-1185">Reference proteome</keyword>
<evidence type="ECO:0000313" key="2">
    <source>
        <dbReference type="Proteomes" id="UP001432360"/>
    </source>
</evidence>
<proteinExistence type="predicted"/>
<evidence type="ECO:0000313" key="1">
    <source>
        <dbReference type="EMBL" id="WVT05147.1"/>
    </source>
</evidence>
<organism evidence="1 2">
    <name type="scientific">Sinorhizobium chiapasense</name>
    <dbReference type="NCBI Taxonomy" id="501572"/>
    <lineage>
        <taxon>Bacteria</taxon>
        <taxon>Pseudomonadati</taxon>
        <taxon>Pseudomonadota</taxon>
        <taxon>Alphaproteobacteria</taxon>
        <taxon>Hyphomicrobiales</taxon>
        <taxon>Rhizobiaceae</taxon>
        <taxon>Sinorhizobium/Ensifer group</taxon>
        <taxon>Sinorhizobium</taxon>
    </lineage>
</organism>
<dbReference type="Proteomes" id="UP001432360">
    <property type="component" value="Chromosome"/>
</dbReference>
<dbReference type="RefSeq" id="WP_331374243.1">
    <property type="nucleotide sequence ID" value="NZ_CP133148.1"/>
</dbReference>
<gene>
    <name evidence="1" type="ORF">RB548_07065</name>
</gene>
<protein>
    <recommendedName>
        <fullName evidence="3">BON domain-containing protein</fullName>
    </recommendedName>
</protein>
<name>A0ABZ2BCB9_9HYPH</name>
<sequence length="66" mass="6781">MGTSDLNQGALEAKAIAAVAEELERQAAEDPSKLRVSRTRGKLTVNGEIDVDAVVMVVVGSMAGGP</sequence>
<evidence type="ECO:0008006" key="3">
    <source>
        <dbReference type="Google" id="ProtNLM"/>
    </source>
</evidence>
<accession>A0ABZ2BCB9</accession>
<dbReference type="EMBL" id="CP133148">
    <property type="protein sequence ID" value="WVT05147.1"/>
    <property type="molecule type" value="Genomic_DNA"/>
</dbReference>
<reference evidence="1" key="1">
    <citation type="submission" date="2023-08" db="EMBL/GenBank/DDBJ databases">
        <title>Complete genome sequence of Sinorhizobium chiapanecum ITTG S70 isolated from Acaciella angustissima nodules in Chiapas-Mexico.</title>
        <authorList>
            <person name="Rincon-Rosales R."/>
            <person name="Rogel M.A."/>
            <person name="Rincon-Medina C.I."/>
            <person name="Guerrero G."/>
            <person name="Manzano-Gomez L.A."/>
            <person name="Lopez-Lopez A."/>
            <person name="Rincon Molina F.A."/>
            <person name="Martinez-Romero E."/>
        </authorList>
    </citation>
    <scope>NUCLEOTIDE SEQUENCE</scope>
    <source>
        <strain evidence="1">ITTG S70</strain>
    </source>
</reference>